<proteinExistence type="predicted"/>
<keyword evidence="2" id="KW-1185">Reference proteome</keyword>
<comment type="caution">
    <text evidence="1">The sequence shown here is derived from an EMBL/GenBank/DDBJ whole genome shotgun (WGS) entry which is preliminary data.</text>
</comment>
<dbReference type="Proteomes" id="UP001595824">
    <property type="component" value="Unassembled WGS sequence"/>
</dbReference>
<accession>A0ABV8T8U3</accession>
<evidence type="ECO:0000313" key="2">
    <source>
        <dbReference type="Proteomes" id="UP001595824"/>
    </source>
</evidence>
<organism evidence="1 2">
    <name type="scientific">Streptomyces andamanensis</name>
    <dbReference type="NCBI Taxonomy" id="1565035"/>
    <lineage>
        <taxon>Bacteria</taxon>
        <taxon>Bacillati</taxon>
        <taxon>Actinomycetota</taxon>
        <taxon>Actinomycetes</taxon>
        <taxon>Kitasatosporales</taxon>
        <taxon>Streptomycetaceae</taxon>
        <taxon>Streptomyces</taxon>
    </lineage>
</organism>
<gene>
    <name evidence="1" type="ORF">ACFPC0_03995</name>
</gene>
<dbReference type="RefSeq" id="WP_381736921.1">
    <property type="nucleotide sequence ID" value="NZ_JBHSDP010000006.1"/>
</dbReference>
<reference evidence="2" key="1">
    <citation type="journal article" date="2019" name="Int. J. Syst. Evol. Microbiol.">
        <title>The Global Catalogue of Microorganisms (GCM) 10K type strain sequencing project: providing services to taxonomists for standard genome sequencing and annotation.</title>
        <authorList>
            <consortium name="The Broad Institute Genomics Platform"/>
            <consortium name="The Broad Institute Genome Sequencing Center for Infectious Disease"/>
            <person name="Wu L."/>
            <person name="Ma J."/>
        </authorList>
    </citation>
    <scope>NUCLEOTIDE SEQUENCE [LARGE SCALE GENOMIC DNA]</scope>
    <source>
        <strain evidence="2">PCU 347</strain>
    </source>
</reference>
<evidence type="ECO:0000313" key="1">
    <source>
        <dbReference type="EMBL" id="MFC4327003.1"/>
    </source>
</evidence>
<dbReference type="EMBL" id="JBHSDP010000006">
    <property type="protein sequence ID" value="MFC4327003.1"/>
    <property type="molecule type" value="Genomic_DNA"/>
</dbReference>
<name>A0ABV8T8U3_9ACTN</name>
<protein>
    <submittedName>
        <fullName evidence="1">Uncharacterized protein</fullName>
    </submittedName>
</protein>
<sequence length="100" mass="11460">MLQLGAWSTHFITRDLPESAEPAGYLRLPPAEWERRLDDLGIPDGTPYLLSPSFVYDVRLNSYFRRVDFLEGPLNSQNNRASALARFLNFLHSHRGGKGW</sequence>